<dbReference type="Gene3D" id="3.30.420.150">
    <property type="entry name" value="Exopolyphosphatase. Domain 2"/>
    <property type="match status" value="1"/>
</dbReference>
<dbReference type="Pfam" id="PF02541">
    <property type="entry name" value="Ppx-GppA"/>
    <property type="match status" value="1"/>
</dbReference>
<sequence length="294" mass="33368">MIIAAIDIGSNAARLLINEVKESKGKVEFTKLNLLRIPLRLGFDVFSKGEIGPERKQMAINTMKIFSQLMAMYKVEHYRACATSAMRDAKNGQEIIDIVKEEADINIEIISGDEEATLIYENHVAEGLDKNFAYLYVDVGGGSTELTFYENDKMKYEHSFNIGTIRLLNGLVTPNIWEEMKEEIKDKIKSKNPVVAIGSGGNINKIFSLSKTKDGKPMPVSVIKKYLKEMQNLSVEERMQLYQFREDRADVIVPALQIFNNVMNWAEIKHIYVPKISVADGLIHNIYTNLIDKK</sequence>
<dbReference type="OrthoDB" id="9814545at2"/>
<dbReference type="PANTHER" id="PTHR30005">
    <property type="entry name" value="EXOPOLYPHOSPHATASE"/>
    <property type="match status" value="1"/>
</dbReference>
<gene>
    <name evidence="2" type="ORF">SAMN05444409_3887</name>
</gene>
<dbReference type="CDD" id="cd24006">
    <property type="entry name" value="ASKHA_NBD_PPX_GppA"/>
    <property type="match status" value="1"/>
</dbReference>
<reference evidence="3" key="1">
    <citation type="submission" date="2016-11" db="EMBL/GenBank/DDBJ databases">
        <authorList>
            <person name="Varghese N."/>
            <person name="Submissions S."/>
        </authorList>
    </citation>
    <scope>NUCLEOTIDE SEQUENCE [LARGE SCALE GENOMIC DNA]</scope>
    <source>
        <strain evidence="3">DSM 27623</strain>
    </source>
</reference>
<dbReference type="RefSeq" id="WP_074236995.1">
    <property type="nucleotide sequence ID" value="NZ_FSRK01000003.1"/>
</dbReference>
<dbReference type="SUPFAM" id="SSF53067">
    <property type="entry name" value="Actin-like ATPase domain"/>
    <property type="match status" value="2"/>
</dbReference>
<accession>A0A1N6JVA5</accession>
<dbReference type="Gene3D" id="3.30.420.40">
    <property type="match status" value="1"/>
</dbReference>
<protein>
    <submittedName>
        <fullName evidence="2">Exopolyphosphatase / guanosine-5'-triphosphate,3'-diphosphate pyrophosphatase</fullName>
    </submittedName>
</protein>
<proteinExistence type="predicted"/>
<evidence type="ECO:0000259" key="1">
    <source>
        <dbReference type="Pfam" id="PF02541"/>
    </source>
</evidence>
<dbReference type="InterPro" id="IPR043129">
    <property type="entry name" value="ATPase_NBD"/>
</dbReference>
<dbReference type="EMBL" id="FSRK01000003">
    <property type="protein sequence ID" value="SIO48077.1"/>
    <property type="molecule type" value="Genomic_DNA"/>
</dbReference>
<dbReference type="STRING" id="1416779.SAMN05444409_3887"/>
<dbReference type="PANTHER" id="PTHR30005:SF0">
    <property type="entry name" value="RETROGRADE REGULATION PROTEIN 2"/>
    <property type="match status" value="1"/>
</dbReference>
<evidence type="ECO:0000313" key="2">
    <source>
        <dbReference type="EMBL" id="SIO48077.1"/>
    </source>
</evidence>
<dbReference type="InterPro" id="IPR003695">
    <property type="entry name" value="Ppx_GppA_N"/>
</dbReference>
<dbReference type="GO" id="GO:0016462">
    <property type="term" value="F:pyrophosphatase activity"/>
    <property type="evidence" value="ECO:0007669"/>
    <property type="project" value="TreeGrafter"/>
</dbReference>
<dbReference type="AlphaFoldDB" id="A0A1N6JVA5"/>
<organism evidence="2 3">
    <name type="scientific">Epilithonimonas zeae</name>
    <dbReference type="NCBI Taxonomy" id="1416779"/>
    <lineage>
        <taxon>Bacteria</taxon>
        <taxon>Pseudomonadati</taxon>
        <taxon>Bacteroidota</taxon>
        <taxon>Flavobacteriia</taxon>
        <taxon>Flavobacteriales</taxon>
        <taxon>Weeksellaceae</taxon>
        <taxon>Chryseobacterium group</taxon>
        <taxon>Epilithonimonas</taxon>
    </lineage>
</organism>
<dbReference type="InterPro" id="IPR050273">
    <property type="entry name" value="GppA/Ppx_hydrolase"/>
</dbReference>
<name>A0A1N6JVA5_9FLAO</name>
<evidence type="ECO:0000313" key="3">
    <source>
        <dbReference type="Proteomes" id="UP000185207"/>
    </source>
</evidence>
<dbReference type="Proteomes" id="UP000185207">
    <property type="component" value="Unassembled WGS sequence"/>
</dbReference>
<keyword evidence="3" id="KW-1185">Reference proteome</keyword>
<feature type="domain" description="Ppx/GppA phosphatase N-terminal" evidence="1">
    <location>
        <begin position="29"/>
        <end position="285"/>
    </location>
</feature>